<organism evidence="5 6">
    <name type="scientific">Sandaracinobacteroides saxicola</name>
    <dbReference type="NCBI Taxonomy" id="2759707"/>
    <lineage>
        <taxon>Bacteria</taxon>
        <taxon>Pseudomonadati</taxon>
        <taxon>Pseudomonadota</taxon>
        <taxon>Alphaproteobacteria</taxon>
        <taxon>Sphingomonadales</taxon>
        <taxon>Sphingosinicellaceae</taxon>
        <taxon>Sandaracinobacteroides</taxon>
    </lineage>
</organism>
<keyword evidence="2" id="KW-0238">DNA-binding</keyword>
<evidence type="ECO:0000313" key="6">
    <source>
        <dbReference type="Proteomes" id="UP000515292"/>
    </source>
</evidence>
<dbReference type="GO" id="GO:0003700">
    <property type="term" value="F:DNA-binding transcription factor activity"/>
    <property type="evidence" value="ECO:0007669"/>
    <property type="project" value="InterPro"/>
</dbReference>
<gene>
    <name evidence="5" type="ORF">H3309_09185</name>
</gene>
<evidence type="ECO:0000313" key="5">
    <source>
        <dbReference type="EMBL" id="QMW21597.1"/>
    </source>
</evidence>
<dbReference type="PROSITE" id="PS01124">
    <property type="entry name" value="HTH_ARAC_FAMILY_2"/>
    <property type="match status" value="1"/>
</dbReference>
<dbReference type="InterPro" id="IPR018060">
    <property type="entry name" value="HTH_AraC"/>
</dbReference>
<accession>A0A7G5IE05</accession>
<name>A0A7G5IE05_9SPHN</name>
<dbReference type="GO" id="GO:0043565">
    <property type="term" value="F:sequence-specific DNA binding"/>
    <property type="evidence" value="ECO:0007669"/>
    <property type="project" value="InterPro"/>
</dbReference>
<dbReference type="KEGG" id="sand:H3309_09185"/>
<dbReference type="AlphaFoldDB" id="A0A7G5IE05"/>
<evidence type="ECO:0000256" key="1">
    <source>
        <dbReference type="ARBA" id="ARBA00023015"/>
    </source>
</evidence>
<sequence>MNVDYTHIDWFETGQVAPFVMARQMLGPASGAAMYRCAQPAGDMSDPPAASLILARLRSSAAPGLFDLGSGRKSFTPLVNHIAITMPHQGTTYILDKAHELDALVLPVAEIDRIEPDRSGAPIDFDGLHANFVRDQIVSTLLDMVWASCDGGCENERLLQESLIASIMHRLRTLAGSHARSPVALDAQTLARIVDCIEADLAGDHSLVELSASVGMTASAFHRAFRETTGRTPHAWLLERRVERAKCLLRQTDETIANVAYDVGFSSQAHLTSTFTKRLGVSPARYRREQRS</sequence>
<feature type="domain" description="HTH araC/xylS-type" evidence="4">
    <location>
        <begin position="191"/>
        <end position="289"/>
    </location>
</feature>
<dbReference type="PANTHER" id="PTHR46796">
    <property type="entry name" value="HTH-TYPE TRANSCRIPTIONAL ACTIVATOR RHAS-RELATED"/>
    <property type="match status" value="1"/>
</dbReference>
<dbReference type="InterPro" id="IPR009057">
    <property type="entry name" value="Homeodomain-like_sf"/>
</dbReference>
<dbReference type="PROSITE" id="PS00041">
    <property type="entry name" value="HTH_ARAC_FAMILY_1"/>
    <property type="match status" value="1"/>
</dbReference>
<dbReference type="SMART" id="SM00342">
    <property type="entry name" value="HTH_ARAC"/>
    <property type="match status" value="1"/>
</dbReference>
<dbReference type="InterPro" id="IPR050204">
    <property type="entry name" value="AraC_XylS_family_regulators"/>
</dbReference>
<keyword evidence="3" id="KW-0804">Transcription</keyword>
<reference evidence="5 6" key="1">
    <citation type="submission" date="2020-07" db="EMBL/GenBank/DDBJ databases">
        <title>Complete genome sequence for Sandaracinobacter sp. M6.</title>
        <authorList>
            <person name="Tang Y."/>
            <person name="Liu Q."/>
            <person name="Guo Z."/>
            <person name="Lei P."/>
            <person name="Huang B."/>
        </authorList>
    </citation>
    <scope>NUCLEOTIDE SEQUENCE [LARGE SCALE GENOMIC DNA]</scope>
    <source>
        <strain evidence="5 6">M6</strain>
    </source>
</reference>
<evidence type="ECO:0000256" key="2">
    <source>
        <dbReference type="ARBA" id="ARBA00023125"/>
    </source>
</evidence>
<dbReference type="Gene3D" id="1.10.10.60">
    <property type="entry name" value="Homeodomain-like"/>
    <property type="match status" value="2"/>
</dbReference>
<dbReference type="InterPro" id="IPR018062">
    <property type="entry name" value="HTH_AraC-typ_CS"/>
</dbReference>
<evidence type="ECO:0000259" key="4">
    <source>
        <dbReference type="PROSITE" id="PS01124"/>
    </source>
</evidence>
<proteinExistence type="predicted"/>
<dbReference type="Pfam" id="PF12833">
    <property type="entry name" value="HTH_18"/>
    <property type="match status" value="1"/>
</dbReference>
<dbReference type="EMBL" id="CP059851">
    <property type="protein sequence ID" value="QMW21597.1"/>
    <property type="molecule type" value="Genomic_DNA"/>
</dbReference>
<dbReference type="RefSeq" id="WP_182294446.1">
    <property type="nucleotide sequence ID" value="NZ_CP059851.1"/>
</dbReference>
<keyword evidence="1" id="KW-0805">Transcription regulation</keyword>
<dbReference type="SUPFAM" id="SSF46689">
    <property type="entry name" value="Homeodomain-like"/>
    <property type="match status" value="2"/>
</dbReference>
<keyword evidence="6" id="KW-1185">Reference proteome</keyword>
<protein>
    <submittedName>
        <fullName evidence="5">Helix-turn-helix transcriptional regulator</fullName>
    </submittedName>
</protein>
<evidence type="ECO:0000256" key="3">
    <source>
        <dbReference type="ARBA" id="ARBA00023163"/>
    </source>
</evidence>
<dbReference type="Proteomes" id="UP000515292">
    <property type="component" value="Chromosome"/>
</dbReference>